<sequence>MGDAFGGRDHTTVLHACRKIEQLREESHDIKEDFSNLIRHCHRKPMKFTVEREHLLKPLQQVSGPLGGRPTLPILGNLLLQVADGTLSLTGTDLEMEMVARVALVQQHEPGATTVPARKFFDICRGLPEGAEIAVQLGR</sequence>
<keyword evidence="7" id="KW-0235">DNA replication</keyword>
<dbReference type="GO" id="GO:0008408">
    <property type="term" value="F:3'-5' exonuclease activity"/>
    <property type="evidence" value="ECO:0007669"/>
    <property type="project" value="InterPro"/>
</dbReference>
<comment type="subcellular location">
    <subcellularLocation>
        <location evidence="1">Cytoplasm</location>
    </subcellularLocation>
</comment>
<dbReference type="GO" id="GO:0006275">
    <property type="term" value="P:regulation of DNA replication"/>
    <property type="evidence" value="ECO:0007669"/>
    <property type="project" value="InterPro"/>
</dbReference>
<evidence type="ECO:0000256" key="7">
    <source>
        <dbReference type="ARBA" id="ARBA00022705"/>
    </source>
</evidence>
<evidence type="ECO:0000256" key="4">
    <source>
        <dbReference type="ARBA" id="ARBA00022490"/>
    </source>
</evidence>
<reference evidence="13 14" key="1">
    <citation type="submission" date="2018-06" db="EMBL/GenBank/DDBJ databases">
        <authorList>
            <consortium name="Pathogen Informatics"/>
            <person name="Doyle S."/>
        </authorList>
    </citation>
    <scope>NUCLEOTIDE SEQUENCE [LARGE SCALE GENOMIC DNA]</scope>
    <source>
        <strain evidence="13 14">NCTC10865</strain>
    </source>
</reference>
<dbReference type="SUPFAM" id="SSF48295">
    <property type="entry name" value="TrpR-like"/>
    <property type="match status" value="1"/>
</dbReference>
<dbReference type="GO" id="GO:0043565">
    <property type="term" value="F:sequence-specific DNA binding"/>
    <property type="evidence" value="ECO:0007669"/>
    <property type="project" value="InterPro"/>
</dbReference>
<dbReference type="PANTHER" id="PTHR30478:SF0">
    <property type="entry name" value="BETA SLIDING CLAMP"/>
    <property type="match status" value="1"/>
</dbReference>
<dbReference type="CDD" id="cd06571">
    <property type="entry name" value="Bac_DnaA_C"/>
    <property type="match status" value="1"/>
</dbReference>
<dbReference type="Pfam" id="PF00712">
    <property type="entry name" value="DNA_pol3_beta"/>
    <property type="match status" value="1"/>
</dbReference>
<evidence type="ECO:0000256" key="6">
    <source>
        <dbReference type="ARBA" id="ARBA00022695"/>
    </source>
</evidence>
<dbReference type="Gene3D" id="3.10.150.10">
    <property type="entry name" value="DNA Polymerase III, subunit A, domain 2"/>
    <property type="match status" value="1"/>
</dbReference>
<evidence type="ECO:0000256" key="9">
    <source>
        <dbReference type="ARBA" id="ARBA00023125"/>
    </source>
</evidence>
<dbReference type="SUPFAM" id="SSF55979">
    <property type="entry name" value="DNA clamp"/>
    <property type="match status" value="1"/>
</dbReference>
<dbReference type="PANTHER" id="PTHR30478">
    <property type="entry name" value="DNA POLYMERASE III SUBUNIT BETA"/>
    <property type="match status" value="1"/>
</dbReference>
<keyword evidence="9" id="KW-0238">DNA-binding</keyword>
<name>A0A376RA04_ECOLX</name>
<keyword evidence="4" id="KW-0963">Cytoplasm</keyword>
<evidence type="ECO:0000313" key="14">
    <source>
        <dbReference type="Proteomes" id="UP000254159"/>
    </source>
</evidence>
<evidence type="ECO:0000256" key="5">
    <source>
        <dbReference type="ARBA" id="ARBA00022679"/>
    </source>
</evidence>
<accession>A0A376RA04</accession>
<dbReference type="InterPro" id="IPR022634">
    <property type="entry name" value="DNA_polIII_beta_N"/>
</dbReference>
<proteinExistence type="inferred from homology"/>
<evidence type="ECO:0000256" key="8">
    <source>
        <dbReference type="ARBA" id="ARBA00022932"/>
    </source>
</evidence>
<feature type="domain" description="DNA polymerase III beta sliding clamp N-terminal" evidence="12">
    <location>
        <begin position="46"/>
        <end position="137"/>
    </location>
</feature>
<evidence type="ECO:0000256" key="2">
    <source>
        <dbReference type="ARBA" id="ARBA00010752"/>
    </source>
</evidence>
<dbReference type="InterPro" id="IPR046938">
    <property type="entry name" value="DNA_clamp_sf"/>
</dbReference>
<protein>
    <recommendedName>
        <fullName evidence="3">Beta sliding clamp</fullName>
    </recommendedName>
    <alternativeName>
        <fullName evidence="11">Beta-clamp processivity factor</fullName>
    </alternativeName>
    <alternativeName>
        <fullName evidence="10">DNA polymerase III beta sliding clamp subunit</fullName>
    </alternativeName>
</protein>
<evidence type="ECO:0000256" key="1">
    <source>
        <dbReference type="ARBA" id="ARBA00004496"/>
    </source>
</evidence>
<evidence type="ECO:0000259" key="12">
    <source>
        <dbReference type="Pfam" id="PF00712"/>
    </source>
</evidence>
<dbReference type="Proteomes" id="UP000254159">
    <property type="component" value="Unassembled WGS sequence"/>
</dbReference>
<gene>
    <name evidence="13" type="primary">dnaN_1</name>
    <name evidence="13" type="ORF">NCTC10865_00052</name>
</gene>
<keyword evidence="8" id="KW-0239">DNA-directed DNA polymerase</keyword>
<keyword evidence="6 13" id="KW-0548">Nucleotidyltransferase</keyword>
<dbReference type="InterPro" id="IPR001001">
    <property type="entry name" value="DNA_polIII_beta"/>
</dbReference>
<dbReference type="GO" id="GO:0009360">
    <property type="term" value="C:DNA polymerase III complex"/>
    <property type="evidence" value="ECO:0007669"/>
    <property type="project" value="InterPro"/>
</dbReference>
<evidence type="ECO:0000256" key="11">
    <source>
        <dbReference type="ARBA" id="ARBA00033276"/>
    </source>
</evidence>
<dbReference type="CDD" id="cd00140">
    <property type="entry name" value="beta_clamp"/>
    <property type="match status" value="1"/>
</dbReference>
<dbReference type="GO" id="GO:0006270">
    <property type="term" value="P:DNA replication initiation"/>
    <property type="evidence" value="ECO:0007669"/>
    <property type="project" value="InterPro"/>
</dbReference>
<dbReference type="Gene3D" id="1.10.1750.10">
    <property type="match status" value="1"/>
</dbReference>
<evidence type="ECO:0000256" key="10">
    <source>
        <dbReference type="ARBA" id="ARBA00030988"/>
    </source>
</evidence>
<dbReference type="EMBL" id="UGCD01000002">
    <property type="protein sequence ID" value="STI14858.1"/>
    <property type="molecule type" value="Genomic_DNA"/>
</dbReference>
<dbReference type="InterPro" id="IPR013159">
    <property type="entry name" value="DnaA_C"/>
</dbReference>
<dbReference type="GO" id="GO:0005737">
    <property type="term" value="C:cytoplasm"/>
    <property type="evidence" value="ECO:0007669"/>
    <property type="project" value="UniProtKB-SubCell"/>
</dbReference>
<dbReference type="GO" id="GO:0005524">
    <property type="term" value="F:ATP binding"/>
    <property type="evidence" value="ECO:0007669"/>
    <property type="project" value="InterPro"/>
</dbReference>
<dbReference type="InterPro" id="IPR010921">
    <property type="entry name" value="Trp_repressor/repl_initiator"/>
</dbReference>
<comment type="similarity">
    <text evidence="2">Belongs to the beta sliding clamp family.</text>
</comment>
<organism evidence="13 14">
    <name type="scientific">Escherichia coli</name>
    <dbReference type="NCBI Taxonomy" id="562"/>
    <lineage>
        <taxon>Bacteria</taxon>
        <taxon>Pseudomonadati</taxon>
        <taxon>Pseudomonadota</taxon>
        <taxon>Gammaproteobacteria</taxon>
        <taxon>Enterobacterales</taxon>
        <taxon>Enterobacteriaceae</taxon>
        <taxon>Escherichia</taxon>
    </lineage>
</organism>
<evidence type="ECO:0000313" key="13">
    <source>
        <dbReference type="EMBL" id="STI14858.1"/>
    </source>
</evidence>
<keyword evidence="5 13" id="KW-0808">Transferase</keyword>
<evidence type="ECO:0000256" key="3">
    <source>
        <dbReference type="ARBA" id="ARBA00021035"/>
    </source>
</evidence>
<dbReference type="GO" id="GO:0006271">
    <property type="term" value="P:DNA strand elongation involved in DNA replication"/>
    <property type="evidence" value="ECO:0007669"/>
    <property type="project" value="TreeGrafter"/>
</dbReference>
<dbReference type="GO" id="GO:0042802">
    <property type="term" value="F:identical protein binding"/>
    <property type="evidence" value="ECO:0007669"/>
    <property type="project" value="UniProtKB-ARBA"/>
</dbReference>
<dbReference type="GO" id="GO:0003887">
    <property type="term" value="F:DNA-directed DNA polymerase activity"/>
    <property type="evidence" value="ECO:0007669"/>
    <property type="project" value="UniProtKB-KW"/>
</dbReference>
<dbReference type="FunFam" id="3.10.150.10:FF:000001">
    <property type="entry name" value="Beta sliding clamp"/>
    <property type="match status" value="1"/>
</dbReference>
<dbReference type="AlphaFoldDB" id="A0A376RA04"/>